<feature type="compositionally biased region" description="Low complexity" evidence="1">
    <location>
        <begin position="630"/>
        <end position="653"/>
    </location>
</feature>
<dbReference type="GeneID" id="17253072"/>
<dbReference type="Gene3D" id="1.10.287.110">
    <property type="entry name" value="DnaJ domain"/>
    <property type="match status" value="1"/>
</dbReference>
<reference evidence="2" key="2">
    <citation type="submission" date="2024-10" db="UniProtKB">
        <authorList>
            <consortium name="EnsemblProtists"/>
        </authorList>
    </citation>
    <scope>IDENTIFICATION</scope>
</reference>
<dbReference type="Proteomes" id="UP000013827">
    <property type="component" value="Unassembled WGS sequence"/>
</dbReference>
<dbReference type="PaxDb" id="2903-EOD06910"/>
<feature type="region of interest" description="Disordered" evidence="1">
    <location>
        <begin position="206"/>
        <end position="247"/>
    </location>
</feature>
<dbReference type="HOGENOM" id="CLU_271006_0_0_1"/>
<feature type="compositionally biased region" description="Basic and acidic residues" evidence="1">
    <location>
        <begin position="206"/>
        <end position="216"/>
    </location>
</feature>
<proteinExistence type="predicted"/>
<evidence type="ECO:0000313" key="3">
    <source>
        <dbReference type="Proteomes" id="UP000013827"/>
    </source>
</evidence>
<feature type="region of interest" description="Disordered" evidence="1">
    <location>
        <begin position="611"/>
        <end position="677"/>
    </location>
</feature>
<dbReference type="CDD" id="cd06257">
    <property type="entry name" value="DnaJ"/>
    <property type="match status" value="1"/>
</dbReference>
<sequence>MVTECSFDRAAALDGLAANLATLLEWSRLHHSDGIGFFLTTNCAVYIDNIAPTVCCTQHDAVRCARYELKLLKTRAFADLLEFVADDSQSPTADDFAQVGTVHKTVSERQAAVVAEIVVSQRVIKRIDNLVTEALLKAFFSDDALRAIYREKADKVSGAGGISVALLAAIRSDIAGVRPKLQRIILETVGVKPFLAAGFGTQSGRVHSDFRRREGRSAPPPTKAEKAASKEAAAAARREERAARKEAHLQHEVGKVLGALLTKAGAAGDRLLFRMTKGARPVYSIGVHVREPSEAEAAERVHGWTLRLKQRPVDEDGRARGGEAARAYDARARQIHGDNAILNFPGDGPEQQQRRMPESVGRAIGELRAALGRCGPRLAEAIGQAIELLQEAAAADRGAPALAGGGGSLCGADAPARAEQSAQGLAAAESSGIFWPRAMEIPCAGSLAQIDAGRAGGFDGGGEPASESVPERGFARVRRPVVPHWDAHAQLEAAPYLPPVAAAQPQQQWQQQLAAATSGFGIHGAYGAAAAAPNVGVAAAAASSELEELYTQKFRLSGSCSTYSLNSFEVESGKLYAIHAKKTFDGSHSFKIGVATALKPDAQPLSKLLSKGHDQARKTEGEEEGEAESEVASRQEVAPPEAVAYAQALAQAEEGAEAEEEEEEEPAAAEGPMSDHVRRRRLRSSSFCITWRGLLDVEPWLSQLRKATAVPLVSYSIVHLGRGAPPPSWGVAPGDAPPQALRSKGTYAAVKFERAVDVAMPRFVGQEAGGGGALTPCAVETHPLPEETLRGLFADCCADHVIDRWQSLRPPRAPPPSRGADRTPMDVNAEQYGKFMAPAAPLRTPLRPEEVEEALAQHAAAIQEALGVRCIDPRASPELYTWAPDLEGALAGEEAAARVAERRVVEWECRAGHRFGASVQCLMAQVQRRQSQASRASARWTNSDAACPAADLGQKVLLEAGVACESAEFVPRSGQCEHHALCIRGKGHHVAQPFAYGSGHPAWLYPTGTTSGRQGCVLLRGPRGGGQARVPMASLPIAGGGGVFKLTFCCRLGHRWQTSERLFNHTEGGRNRVRIGKSELLNAGAYNAKLVGPHSCCECKLKGQRDLLQRAASSYYGSRDPGPSPTDAAAECERLLALDRDASAWAVLGLTGHDRGAARQRYYVLARLLHPDKCSQRGAADAFKRVADAFRRIDGSSSF</sequence>
<name>A0A0D3I6M5_EMIH1</name>
<organism evidence="2 3">
    <name type="scientific">Emiliania huxleyi (strain CCMP1516)</name>
    <dbReference type="NCBI Taxonomy" id="280463"/>
    <lineage>
        <taxon>Eukaryota</taxon>
        <taxon>Haptista</taxon>
        <taxon>Haptophyta</taxon>
        <taxon>Prymnesiophyceae</taxon>
        <taxon>Isochrysidales</taxon>
        <taxon>Noelaerhabdaceae</taxon>
        <taxon>Emiliania</taxon>
    </lineage>
</organism>
<dbReference type="KEGG" id="ehx:EMIHUDRAFT_106606"/>
<reference evidence="3" key="1">
    <citation type="journal article" date="2013" name="Nature">
        <title>Pan genome of the phytoplankton Emiliania underpins its global distribution.</title>
        <authorList>
            <person name="Read B.A."/>
            <person name="Kegel J."/>
            <person name="Klute M.J."/>
            <person name="Kuo A."/>
            <person name="Lefebvre S.C."/>
            <person name="Maumus F."/>
            <person name="Mayer C."/>
            <person name="Miller J."/>
            <person name="Monier A."/>
            <person name="Salamov A."/>
            <person name="Young J."/>
            <person name="Aguilar M."/>
            <person name="Claverie J.M."/>
            <person name="Frickenhaus S."/>
            <person name="Gonzalez K."/>
            <person name="Herman E.K."/>
            <person name="Lin Y.C."/>
            <person name="Napier J."/>
            <person name="Ogata H."/>
            <person name="Sarno A.F."/>
            <person name="Shmutz J."/>
            <person name="Schroeder D."/>
            <person name="de Vargas C."/>
            <person name="Verret F."/>
            <person name="von Dassow P."/>
            <person name="Valentin K."/>
            <person name="Van de Peer Y."/>
            <person name="Wheeler G."/>
            <person name="Dacks J.B."/>
            <person name="Delwiche C.F."/>
            <person name="Dyhrman S.T."/>
            <person name="Glockner G."/>
            <person name="John U."/>
            <person name="Richards T."/>
            <person name="Worden A.Z."/>
            <person name="Zhang X."/>
            <person name="Grigoriev I.V."/>
            <person name="Allen A.E."/>
            <person name="Bidle K."/>
            <person name="Borodovsky M."/>
            <person name="Bowler C."/>
            <person name="Brownlee C."/>
            <person name="Cock J.M."/>
            <person name="Elias M."/>
            <person name="Gladyshev V.N."/>
            <person name="Groth M."/>
            <person name="Guda C."/>
            <person name="Hadaegh A."/>
            <person name="Iglesias-Rodriguez M.D."/>
            <person name="Jenkins J."/>
            <person name="Jones B.M."/>
            <person name="Lawson T."/>
            <person name="Leese F."/>
            <person name="Lindquist E."/>
            <person name="Lobanov A."/>
            <person name="Lomsadze A."/>
            <person name="Malik S.B."/>
            <person name="Marsh M.E."/>
            <person name="Mackinder L."/>
            <person name="Mock T."/>
            <person name="Mueller-Roeber B."/>
            <person name="Pagarete A."/>
            <person name="Parker M."/>
            <person name="Probert I."/>
            <person name="Quesneville H."/>
            <person name="Raines C."/>
            <person name="Rensing S.A."/>
            <person name="Riano-Pachon D.M."/>
            <person name="Richier S."/>
            <person name="Rokitta S."/>
            <person name="Shiraiwa Y."/>
            <person name="Soanes D.M."/>
            <person name="van der Giezen M."/>
            <person name="Wahlund T.M."/>
            <person name="Williams B."/>
            <person name="Wilson W."/>
            <person name="Wolfe G."/>
            <person name="Wurch L.L."/>
        </authorList>
    </citation>
    <scope>NUCLEOTIDE SEQUENCE</scope>
</reference>
<feature type="compositionally biased region" description="Basic and acidic residues" evidence="1">
    <location>
        <begin position="236"/>
        <end position="247"/>
    </location>
</feature>
<dbReference type="EnsemblProtists" id="EOD06910">
    <property type="protein sequence ID" value="EOD06910"/>
    <property type="gene ID" value="EMIHUDRAFT_106606"/>
</dbReference>
<dbReference type="InterPro" id="IPR036869">
    <property type="entry name" value="J_dom_sf"/>
</dbReference>
<keyword evidence="3" id="KW-1185">Reference proteome</keyword>
<dbReference type="InterPro" id="IPR001623">
    <property type="entry name" value="DnaJ_domain"/>
</dbReference>
<dbReference type="AlphaFoldDB" id="A0A0D3I6M5"/>
<evidence type="ECO:0000256" key="1">
    <source>
        <dbReference type="SAM" id="MobiDB-lite"/>
    </source>
</evidence>
<feature type="compositionally biased region" description="Acidic residues" evidence="1">
    <location>
        <begin position="654"/>
        <end position="667"/>
    </location>
</feature>
<evidence type="ECO:0000313" key="2">
    <source>
        <dbReference type="EnsemblProtists" id="EOD06910"/>
    </source>
</evidence>
<feature type="compositionally biased region" description="Basic and acidic residues" evidence="1">
    <location>
        <begin position="611"/>
        <end position="620"/>
    </location>
</feature>
<protein>
    <recommendedName>
        <fullName evidence="4">J domain-containing protein</fullName>
    </recommendedName>
</protein>
<dbReference type="SUPFAM" id="SSF46565">
    <property type="entry name" value="Chaperone J-domain"/>
    <property type="match status" value="1"/>
</dbReference>
<evidence type="ECO:0008006" key="4">
    <source>
        <dbReference type="Google" id="ProtNLM"/>
    </source>
</evidence>
<dbReference type="RefSeq" id="XP_005759339.1">
    <property type="nucleotide sequence ID" value="XM_005759282.1"/>
</dbReference>
<accession>A0A0D3I6M5</accession>